<keyword evidence="3" id="KW-1185">Reference proteome</keyword>
<organism evidence="2 3">
    <name type="scientific">Pedobacter yonginense</name>
    <dbReference type="NCBI Taxonomy" id="651869"/>
    <lineage>
        <taxon>Bacteria</taxon>
        <taxon>Pseudomonadati</taxon>
        <taxon>Bacteroidota</taxon>
        <taxon>Sphingobacteriia</taxon>
        <taxon>Sphingobacteriales</taxon>
        <taxon>Sphingobacteriaceae</taxon>
        <taxon>Pedobacter</taxon>
    </lineage>
</organism>
<name>A0A317EM64_9SPHI</name>
<protein>
    <submittedName>
        <fullName evidence="2">Uncharacterized protein</fullName>
    </submittedName>
</protein>
<dbReference type="EMBL" id="QGNZ01000004">
    <property type="protein sequence ID" value="PWS26128.1"/>
    <property type="molecule type" value="Genomic_DNA"/>
</dbReference>
<evidence type="ECO:0000313" key="3">
    <source>
        <dbReference type="Proteomes" id="UP000245379"/>
    </source>
</evidence>
<feature type="transmembrane region" description="Helical" evidence="1">
    <location>
        <begin position="63"/>
        <end position="82"/>
    </location>
</feature>
<sequence length="124" mass="14750">MFLNDFSHFWVSDTSTHNLGLIVILNNFPLYCDRTSRFMRSSKTMYFIINLNKCTKKVLEIGIMPKLFIVALVNYFCILIMYQLPYSFHFKKLKPNKHLLKRLLFICFKLSVPILYIGLTNHTF</sequence>
<gene>
    <name evidence="2" type="ORF">DHW03_15130</name>
</gene>
<keyword evidence="1" id="KW-1133">Transmembrane helix</keyword>
<keyword evidence="1" id="KW-0812">Transmembrane</keyword>
<evidence type="ECO:0000256" key="1">
    <source>
        <dbReference type="SAM" id="Phobius"/>
    </source>
</evidence>
<reference evidence="2 3" key="1">
    <citation type="submission" date="2018-05" db="EMBL/GenBank/DDBJ databases">
        <title>Pedobacter paludis sp. nov., isolated from wetland soil.</title>
        <authorList>
            <person name="Zhang Y."/>
            <person name="Wang G."/>
        </authorList>
    </citation>
    <scope>NUCLEOTIDE SEQUENCE [LARGE SCALE GENOMIC DNA]</scope>
    <source>
        <strain evidence="2 3">KCTC22721</strain>
    </source>
</reference>
<dbReference type="AlphaFoldDB" id="A0A317EM64"/>
<comment type="caution">
    <text evidence="2">The sequence shown here is derived from an EMBL/GenBank/DDBJ whole genome shotgun (WGS) entry which is preliminary data.</text>
</comment>
<feature type="transmembrane region" description="Helical" evidence="1">
    <location>
        <begin position="103"/>
        <end position="119"/>
    </location>
</feature>
<dbReference type="Proteomes" id="UP000245379">
    <property type="component" value="Unassembled WGS sequence"/>
</dbReference>
<evidence type="ECO:0000313" key="2">
    <source>
        <dbReference type="EMBL" id="PWS26128.1"/>
    </source>
</evidence>
<accession>A0A317EM64</accession>
<proteinExistence type="predicted"/>
<keyword evidence="1" id="KW-0472">Membrane</keyword>